<reference evidence="13 14" key="1">
    <citation type="submission" date="2017-01" db="EMBL/GenBank/DDBJ databases">
        <title>Complete Genome Sequence of Dolosigranulum pigrum isolated from a Patient with interstitial lung disease.</title>
        <authorList>
            <person name="Mukhopadhyay R."/>
            <person name="Joaquin J."/>
            <person name="Hogue R."/>
            <person name="Fitzgerald S."/>
            <person name="Jospin G."/>
            <person name="Eisen J.A."/>
            <person name="Chaturvedi V."/>
        </authorList>
    </citation>
    <scope>NUCLEOTIDE SEQUENCE [LARGE SCALE GENOMIC DNA]</scope>
    <source>
        <strain evidence="13 14">15S00348</strain>
    </source>
</reference>
<evidence type="ECO:0000259" key="12">
    <source>
        <dbReference type="Pfam" id="PF02223"/>
    </source>
</evidence>
<evidence type="ECO:0000256" key="2">
    <source>
        <dbReference type="ARBA" id="ARBA00012980"/>
    </source>
</evidence>
<evidence type="ECO:0000256" key="8">
    <source>
        <dbReference type="ARBA" id="ARBA00022840"/>
    </source>
</evidence>
<dbReference type="GO" id="GO:0005524">
    <property type="term" value="F:ATP binding"/>
    <property type="evidence" value="ECO:0007669"/>
    <property type="project" value="UniProtKB-UniRule"/>
</dbReference>
<evidence type="ECO:0000256" key="11">
    <source>
        <dbReference type="HAMAP-Rule" id="MF_00165"/>
    </source>
</evidence>
<organism evidence="13 14">
    <name type="scientific">Dolosigranulum pigrum</name>
    <dbReference type="NCBI Taxonomy" id="29394"/>
    <lineage>
        <taxon>Bacteria</taxon>
        <taxon>Bacillati</taxon>
        <taxon>Bacillota</taxon>
        <taxon>Bacilli</taxon>
        <taxon>Lactobacillales</taxon>
        <taxon>Carnobacteriaceae</taxon>
        <taxon>Dolosigranulum</taxon>
    </lineage>
</organism>
<gene>
    <name evidence="11" type="primary">tmk</name>
    <name evidence="13" type="ORF">BWX42_09365</name>
</gene>
<dbReference type="GO" id="GO:0006233">
    <property type="term" value="P:dTDP biosynthetic process"/>
    <property type="evidence" value="ECO:0007669"/>
    <property type="project" value="InterPro"/>
</dbReference>
<evidence type="ECO:0000313" key="14">
    <source>
        <dbReference type="Proteomes" id="UP000190409"/>
    </source>
</evidence>
<evidence type="ECO:0000256" key="9">
    <source>
        <dbReference type="ARBA" id="ARBA00048743"/>
    </source>
</evidence>
<dbReference type="InterPro" id="IPR039430">
    <property type="entry name" value="Thymidylate_kin-like_dom"/>
</dbReference>
<dbReference type="InterPro" id="IPR018094">
    <property type="entry name" value="Thymidylate_kinase"/>
</dbReference>
<protein>
    <recommendedName>
        <fullName evidence="3 11">Thymidylate kinase</fullName>
        <ecNumber evidence="2 11">2.7.4.9</ecNumber>
    </recommendedName>
    <alternativeName>
        <fullName evidence="11">dTMP kinase</fullName>
    </alternativeName>
</protein>
<dbReference type="NCBIfam" id="TIGR00041">
    <property type="entry name" value="DTMP_kinase"/>
    <property type="match status" value="1"/>
</dbReference>
<dbReference type="GO" id="GO:0005829">
    <property type="term" value="C:cytosol"/>
    <property type="evidence" value="ECO:0007669"/>
    <property type="project" value="TreeGrafter"/>
</dbReference>
<evidence type="ECO:0000256" key="4">
    <source>
        <dbReference type="ARBA" id="ARBA00022679"/>
    </source>
</evidence>
<name>A0A1S8KQ65_9LACT</name>
<evidence type="ECO:0000256" key="7">
    <source>
        <dbReference type="ARBA" id="ARBA00022777"/>
    </source>
</evidence>
<dbReference type="InterPro" id="IPR018095">
    <property type="entry name" value="Thymidylate_kin_CS"/>
</dbReference>
<comment type="similarity">
    <text evidence="1 11">Belongs to the thymidylate kinase family.</text>
</comment>
<comment type="caution">
    <text evidence="13">The sequence shown here is derived from an EMBL/GenBank/DDBJ whole genome shotgun (WGS) entry which is preliminary data.</text>
</comment>
<dbReference type="HAMAP" id="MF_00165">
    <property type="entry name" value="Thymidylate_kinase"/>
    <property type="match status" value="1"/>
</dbReference>
<keyword evidence="7 11" id="KW-0418">Kinase</keyword>
<dbReference type="AlphaFoldDB" id="A0A1S8KQ65"/>
<evidence type="ECO:0000313" key="13">
    <source>
        <dbReference type="EMBL" id="OOL81877.1"/>
    </source>
</evidence>
<dbReference type="PANTHER" id="PTHR10344:SF4">
    <property type="entry name" value="UMP-CMP KINASE 2, MITOCHONDRIAL"/>
    <property type="match status" value="1"/>
</dbReference>
<evidence type="ECO:0000256" key="3">
    <source>
        <dbReference type="ARBA" id="ARBA00017144"/>
    </source>
</evidence>
<dbReference type="CDD" id="cd01672">
    <property type="entry name" value="TMPK"/>
    <property type="match status" value="1"/>
</dbReference>
<dbReference type="EC" id="2.7.4.9" evidence="2 11"/>
<keyword evidence="6 11" id="KW-0547">Nucleotide-binding</keyword>
<feature type="binding site" evidence="11">
    <location>
        <begin position="11"/>
        <end position="18"/>
    </location>
    <ligand>
        <name>ATP</name>
        <dbReference type="ChEBI" id="CHEBI:30616"/>
    </ligand>
</feature>
<dbReference type="PANTHER" id="PTHR10344">
    <property type="entry name" value="THYMIDYLATE KINASE"/>
    <property type="match status" value="1"/>
</dbReference>
<sequence length="220" mass="24611">MSEGLFITVEGPDGAGKSTLIQGLKKRLEVRTAREVILTREPGGSPLAEVIREVLLDNRYGEMDGRTEALLMAASRRQHIVDTILPALEAGKIVLSDRYVDSSLAYQGAGRELGIEAVRTINAFAIEEVVPTVTILLDVDAQTGLARIHDKQSGRVVDRLEQEDISFHDRVRSGYQTLREAEPDRFIYVDATCEPATVLEESWKLLNKYLDKLVDELYLW</sequence>
<keyword evidence="5 11" id="KW-0545">Nucleotide biosynthesis</keyword>
<dbReference type="GO" id="GO:0004798">
    <property type="term" value="F:dTMP kinase activity"/>
    <property type="evidence" value="ECO:0007669"/>
    <property type="project" value="UniProtKB-UniRule"/>
</dbReference>
<dbReference type="Proteomes" id="UP000190409">
    <property type="component" value="Unassembled WGS sequence"/>
</dbReference>
<dbReference type="EMBL" id="MUYF01000003">
    <property type="protein sequence ID" value="OOL81877.1"/>
    <property type="molecule type" value="Genomic_DNA"/>
</dbReference>
<keyword evidence="4 11" id="KW-0808">Transferase</keyword>
<evidence type="ECO:0000256" key="6">
    <source>
        <dbReference type="ARBA" id="ARBA00022741"/>
    </source>
</evidence>
<keyword evidence="8 11" id="KW-0067">ATP-binding</keyword>
<dbReference type="GO" id="GO:0006227">
    <property type="term" value="P:dUDP biosynthetic process"/>
    <property type="evidence" value="ECO:0007669"/>
    <property type="project" value="TreeGrafter"/>
</dbReference>
<evidence type="ECO:0000256" key="10">
    <source>
        <dbReference type="ARBA" id="ARBA00057735"/>
    </source>
</evidence>
<dbReference type="Pfam" id="PF02223">
    <property type="entry name" value="Thymidylate_kin"/>
    <property type="match status" value="1"/>
</dbReference>
<dbReference type="Gene3D" id="3.40.50.300">
    <property type="entry name" value="P-loop containing nucleotide triphosphate hydrolases"/>
    <property type="match status" value="1"/>
</dbReference>
<feature type="domain" description="Thymidylate kinase-like" evidence="12">
    <location>
        <begin position="9"/>
        <end position="197"/>
    </location>
</feature>
<dbReference type="GO" id="GO:0006235">
    <property type="term" value="P:dTTP biosynthetic process"/>
    <property type="evidence" value="ECO:0007669"/>
    <property type="project" value="UniProtKB-UniRule"/>
</dbReference>
<comment type="function">
    <text evidence="10 11">Phosphorylation of dTMP to form dTDP in both de novo and salvage pathways of dTTP synthesis.</text>
</comment>
<accession>A0A1S8KQ65</accession>
<proteinExistence type="inferred from homology"/>
<dbReference type="SUPFAM" id="SSF52540">
    <property type="entry name" value="P-loop containing nucleoside triphosphate hydrolases"/>
    <property type="match status" value="1"/>
</dbReference>
<dbReference type="PROSITE" id="PS01331">
    <property type="entry name" value="THYMIDYLATE_KINASE"/>
    <property type="match status" value="1"/>
</dbReference>
<evidence type="ECO:0000256" key="1">
    <source>
        <dbReference type="ARBA" id="ARBA00009776"/>
    </source>
</evidence>
<dbReference type="FunFam" id="3.40.50.300:FF:000225">
    <property type="entry name" value="Thymidylate kinase"/>
    <property type="match status" value="1"/>
</dbReference>
<comment type="catalytic activity">
    <reaction evidence="9 11">
        <text>dTMP + ATP = dTDP + ADP</text>
        <dbReference type="Rhea" id="RHEA:13517"/>
        <dbReference type="ChEBI" id="CHEBI:30616"/>
        <dbReference type="ChEBI" id="CHEBI:58369"/>
        <dbReference type="ChEBI" id="CHEBI:63528"/>
        <dbReference type="ChEBI" id="CHEBI:456216"/>
        <dbReference type="EC" id="2.7.4.9"/>
    </reaction>
</comment>
<evidence type="ECO:0000256" key="5">
    <source>
        <dbReference type="ARBA" id="ARBA00022727"/>
    </source>
</evidence>
<dbReference type="InterPro" id="IPR027417">
    <property type="entry name" value="P-loop_NTPase"/>
</dbReference>